<dbReference type="Proteomes" id="UP000000709">
    <property type="component" value="Unassembled WGS sequence"/>
</dbReference>
<protein>
    <submittedName>
        <fullName evidence="1">Uncharacterized protein</fullName>
    </submittedName>
</protein>
<dbReference type="OMA" id="EKHQYAL"/>
<dbReference type="InParanoid" id="G3AN20"/>
<evidence type="ECO:0000313" key="2">
    <source>
        <dbReference type="Proteomes" id="UP000000709"/>
    </source>
</evidence>
<evidence type="ECO:0000313" key="1">
    <source>
        <dbReference type="EMBL" id="EGW32435.1"/>
    </source>
</evidence>
<gene>
    <name evidence="1" type="ORF">SPAPADRAFT_139290</name>
</gene>
<dbReference type="HOGENOM" id="CLU_138804_4_1_1"/>
<dbReference type="GeneID" id="18870197"/>
<name>G3AN20_SPAPN</name>
<dbReference type="KEGG" id="spaa:SPAPADRAFT_139290"/>
<organism evidence="2">
    <name type="scientific">Spathaspora passalidarum (strain NRRL Y-27907 / 11-Y1)</name>
    <dbReference type="NCBI Taxonomy" id="619300"/>
    <lineage>
        <taxon>Eukaryota</taxon>
        <taxon>Fungi</taxon>
        <taxon>Dikarya</taxon>
        <taxon>Ascomycota</taxon>
        <taxon>Saccharomycotina</taxon>
        <taxon>Pichiomycetes</taxon>
        <taxon>Debaryomycetaceae</taxon>
        <taxon>Spathaspora</taxon>
    </lineage>
</organism>
<dbReference type="OrthoDB" id="274726at2759"/>
<accession>G3AN20</accession>
<dbReference type="AlphaFoldDB" id="G3AN20"/>
<dbReference type="STRING" id="619300.G3AN20"/>
<dbReference type="Pfam" id="PF07189">
    <property type="entry name" value="SF3b10"/>
    <property type="match status" value="1"/>
</dbReference>
<dbReference type="RefSeq" id="XP_007375711.1">
    <property type="nucleotide sequence ID" value="XM_007375649.1"/>
</dbReference>
<proteinExistence type="predicted"/>
<sequence length="81" mass="9272">MADKLREKNQYNLLKSKYGSIGNPDTTDTTEFLTNIHKDTISSLAHHSQLLLYNSIVLNQHPHLLKQELIKKINKTNASKN</sequence>
<reference evidence="1 2" key="1">
    <citation type="journal article" date="2011" name="Proc. Natl. Acad. Sci. U.S.A.">
        <title>Comparative genomics of xylose-fermenting fungi for enhanced biofuel production.</title>
        <authorList>
            <person name="Wohlbach D.J."/>
            <person name="Kuo A."/>
            <person name="Sato T.K."/>
            <person name="Potts K.M."/>
            <person name="Salamov A.A."/>
            <person name="LaButti K.M."/>
            <person name="Sun H."/>
            <person name="Clum A."/>
            <person name="Pangilinan J.L."/>
            <person name="Lindquist E.A."/>
            <person name="Lucas S."/>
            <person name="Lapidus A."/>
            <person name="Jin M."/>
            <person name="Gunawan C."/>
            <person name="Balan V."/>
            <person name="Dale B.E."/>
            <person name="Jeffries T.W."/>
            <person name="Zinkel R."/>
            <person name="Barry K.W."/>
            <person name="Grigoriev I.V."/>
            <person name="Gasch A.P."/>
        </authorList>
    </citation>
    <scope>NUCLEOTIDE SEQUENCE [LARGE SCALE GENOMIC DNA]</scope>
    <source>
        <strain evidence="2">NRRL Y-27907 / 11-Y1</strain>
    </source>
</reference>
<dbReference type="InterPro" id="IPR009846">
    <property type="entry name" value="SF3b5/RDS3-10"/>
</dbReference>
<dbReference type="EMBL" id="GL996502">
    <property type="protein sequence ID" value="EGW32435.1"/>
    <property type="molecule type" value="Genomic_DNA"/>
</dbReference>
<dbReference type="eggNOG" id="ENOG502SDWB">
    <property type="taxonomic scope" value="Eukaryota"/>
</dbReference>
<keyword evidence="2" id="KW-1185">Reference proteome</keyword>